<dbReference type="CDD" id="cd17745">
    <property type="entry name" value="BRCT_p53bp1_rpt1"/>
    <property type="match status" value="1"/>
</dbReference>
<dbReference type="GO" id="GO:0042393">
    <property type="term" value="F:histone binding"/>
    <property type="evidence" value="ECO:0007669"/>
    <property type="project" value="TreeGrafter"/>
</dbReference>
<dbReference type="Gene3D" id="3.40.50.10190">
    <property type="entry name" value="BRCT domain"/>
    <property type="match status" value="1"/>
</dbReference>
<comment type="subcellular location">
    <subcellularLocation>
        <location evidence="1">Nucleus</location>
    </subcellularLocation>
</comment>
<feature type="compositionally biased region" description="Basic and acidic residues" evidence="4">
    <location>
        <begin position="855"/>
        <end position="869"/>
    </location>
</feature>
<feature type="compositionally biased region" description="Polar residues" evidence="4">
    <location>
        <begin position="558"/>
        <end position="569"/>
    </location>
</feature>
<comment type="caution">
    <text evidence="6">The sequence shown here is derived from an EMBL/GenBank/DDBJ whole genome shotgun (WGS) entry which is preliminary data.</text>
</comment>
<keyword evidence="2" id="KW-0227">DNA damage</keyword>
<feature type="compositionally biased region" description="Basic and acidic residues" evidence="4">
    <location>
        <begin position="708"/>
        <end position="728"/>
    </location>
</feature>
<feature type="compositionally biased region" description="Polar residues" evidence="4">
    <location>
        <begin position="481"/>
        <end position="493"/>
    </location>
</feature>
<dbReference type="SUPFAM" id="SSF52113">
    <property type="entry name" value="BRCT domain"/>
    <property type="match status" value="1"/>
</dbReference>
<feature type="compositionally biased region" description="Pro residues" evidence="4">
    <location>
        <begin position="64"/>
        <end position="74"/>
    </location>
</feature>
<protein>
    <recommendedName>
        <fullName evidence="5">BRCT domain-containing protein</fullName>
    </recommendedName>
</protein>
<dbReference type="InterPro" id="IPR047252">
    <property type="entry name" value="TP53BP1-like"/>
</dbReference>
<name>A0A9P4LXY3_9PEZI</name>
<feature type="region of interest" description="Disordered" evidence="4">
    <location>
        <begin position="812"/>
        <end position="891"/>
    </location>
</feature>
<feature type="region of interest" description="Disordered" evidence="4">
    <location>
        <begin position="431"/>
        <end position="674"/>
    </location>
</feature>
<feature type="region of interest" description="Disordered" evidence="4">
    <location>
        <begin position="920"/>
        <end position="1012"/>
    </location>
</feature>
<dbReference type="OrthoDB" id="129353at2759"/>
<evidence type="ECO:0000256" key="4">
    <source>
        <dbReference type="SAM" id="MobiDB-lite"/>
    </source>
</evidence>
<reference evidence="6" key="1">
    <citation type="journal article" date="2020" name="Stud. Mycol.">
        <title>101 Dothideomycetes genomes: a test case for predicting lifestyles and emergence of pathogens.</title>
        <authorList>
            <person name="Haridas S."/>
            <person name="Albert R."/>
            <person name="Binder M."/>
            <person name="Bloem J."/>
            <person name="Labutti K."/>
            <person name="Salamov A."/>
            <person name="Andreopoulos B."/>
            <person name="Baker S."/>
            <person name="Barry K."/>
            <person name="Bills G."/>
            <person name="Bluhm B."/>
            <person name="Cannon C."/>
            <person name="Castanera R."/>
            <person name="Culley D."/>
            <person name="Daum C."/>
            <person name="Ezra D."/>
            <person name="Gonzalez J."/>
            <person name="Henrissat B."/>
            <person name="Kuo A."/>
            <person name="Liang C."/>
            <person name="Lipzen A."/>
            <person name="Lutzoni F."/>
            <person name="Magnuson J."/>
            <person name="Mondo S."/>
            <person name="Nolan M."/>
            <person name="Ohm R."/>
            <person name="Pangilinan J."/>
            <person name="Park H.-J."/>
            <person name="Ramirez L."/>
            <person name="Alfaro M."/>
            <person name="Sun H."/>
            <person name="Tritt A."/>
            <person name="Yoshinaga Y."/>
            <person name="Zwiers L.-H."/>
            <person name="Turgeon B."/>
            <person name="Goodwin S."/>
            <person name="Spatafora J."/>
            <person name="Crous P."/>
            <person name="Grigoriev I."/>
        </authorList>
    </citation>
    <scope>NUCLEOTIDE SEQUENCE</scope>
    <source>
        <strain evidence="6">CBS 121410</strain>
    </source>
</reference>
<dbReference type="PROSITE" id="PS50172">
    <property type="entry name" value="BRCT"/>
    <property type="match status" value="1"/>
</dbReference>
<feature type="compositionally biased region" description="Polar residues" evidence="4">
    <location>
        <begin position="512"/>
        <end position="525"/>
    </location>
</feature>
<dbReference type="Proteomes" id="UP000799776">
    <property type="component" value="Unassembled WGS sequence"/>
</dbReference>
<dbReference type="InterPro" id="IPR041297">
    <property type="entry name" value="Crb2_Tudor"/>
</dbReference>
<gene>
    <name evidence="6" type="ORF">K490DRAFT_62377</name>
</gene>
<sequence length="1551" mass="169659">MDEAMGDDRLDTQTLAGIKLMLHIAASVKGNGSTKQPAQASSAPPRDVSSQLDDDRFTRRSVPNCPPRSPPPSTVPVTNVRYPINNTTRRAQGLVGNVIPRLNPSRTAPIKPSTRYISQPKMYNSFSAFDDGGDTQVMDSQIYKTFRGALTKQQDESQDVLRENHAVYNGEAEADCTLEDGDTGHVDLIGGWHGSEQGEQMNLSGDDDVGCTSPETQLFARPVTNAQFIPPETPALSKKRNHRGEIISSDMKTPGVAKLFNNGSGAPMLSLNEMFRPTPARSSPQQDGSRSDPLFQRPSPNLHMRFSSPSAALSSPTKMLQSDATRATTEPRETYMTMKESQELRDRTMRARYELQRQESNEIDEFEDWLMTDDGKAAKRDLGHTFDADAVVTSRKTPRPGRRGRATMSDTALMTPARSLARDRNVVTISDDVADSDNDSMDGLTTGPSTVQKASNHLNSSTTNGVQVPMTSSRPRGISVGEQSGQKRPSQTNGEREFVEGRQDEQVESRLESSNTRSCHGTQNVAVADSQPVAGVSDALGNGPPPRLPDPSSLDSNVRITQSQYSTKSSHARAHISGRVRDALDTSSVPRPPNADEEQEVDEGQEDDEEQLPSSPPLAPPLADVQDAGDYCPDTDEDVGLVGSDDNYDKPDLEQSELYSSPSRTPVQKLSQYSVPAAVPNHHSVETDEQAIQKQVAAVEHASSQRQVSERARPDVRLEAHSGLDGDAKNQSNDPNETRLFSTARTHISNAESPKKSQQVGKAKSTSQRTPGSTRIRRLRDIAAEPSQNGGEPDFDLDLDILTEEDHIFAAVTADKSPSRPSKRRKVYSARTPLCEERTEINSLPSKSSTPDPIAAREDAKSGGDKEVRLASNPTGTPNAKPGKLLHPSSKLRNNTMSASKENHELPGIEVVEEHIETPSVAKTMRKKRPDLVASSKVRNKTLSASKENHEPPEIRMGEELVEGPPVAKTPRKKQPDLPASKQPMASPKVTKPSTPARNQLTRETRATPAQQTVIQPSSSVVPAAESADEFLVPDRVLALFKGTPMAYYPATCLGSLEDREGARVRVRFDDGTVTFLDSKEVLNFDLRIDDMVKLDLPKLRTKTYIVRELKNKISPPAEPISPDVFPLTDVYGHQTVRLETKRRESLPARESEARPEIIEVSLASIYVTNIMRTKFKGRTYTPCKQLPSATTRLQTPSSVAPDTPASKTRGRILPGLGNSIRRTASTGSIRVSDLFAGMAFAVTFGGPGDTERAATTNLIISHGGRILEPGFDVLFDTHDHETASPTKTPQTGRTPQIRTNNNKIVPDSSSALTCETSSDDHCTLKPDAENLGFTALISDSHSRRAKYMQALALGLPCLSARWIRDCIDSSRILPWPRYLLPAGESAYLGGVVRSRTLAAYDPVSARLTDVVMKRERLLRNCSVLLVMGKGKVQQKRSYHVFLTYALGARRVERVKDVEEAKRVLDGAEKGEWDWLYLDGMDGKAERALFGGAEDADDELGEGVVRAGKGKGNKNWSEGLEVRKTRQGVKVVSDEFVIQSLILGALIVDEE</sequence>
<dbReference type="GO" id="GO:0000077">
    <property type="term" value="P:DNA damage checkpoint signaling"/>
    <property type="evidence" value="ECO:0007669"/>
    <property type="project" value="TreeGrafter"/>
</dbReference>
<dbReference type="GO" id="GO:0005634">
    <property type="term" value="C:nucleus"/>
    <property type="evidence" value="ECO:0007669"/>
    <property type="project" value="UniProtKB-SubCell"/>
</dbReference>
<feature type="compositionally biased region" description="Polar residues" evidence="4">
    <location>
        <begin position="729"/>
        <end position="773"/>
    </location>
</feature>
<feature type="region of interest" description="Disordered" evidence="4">
    <location>
        <begin position="687"/>
        <end position="798"/>
    </location>
</feature>
<keyword evidence="7" id="KW-1185">Reference proteome</keyword>
<feature type="compositionally biased region" description="Polar residues" evidence="4">
    <location>
        <begin position="446"/>
        <end position="474"/>
    </location>
</feature>
<feature type="compositionally biased region" description="Polar residues" evidence="4">
    <location>
        <begin position="1284"/>
        <end position="1310"/>
    </location>
</feature>
<feature type="compositionally biased region" description="Polar residues" evidence="4">
    <location>
        <begin position="1191"/>
        <end position="1201"/>
    </location>
</feature>
<organism evidence="6 7">
    <name type="scientific">Saccharata proteae CBS 121410</name>
    <dbReference type="NCBI Taxonomy" id="1314787"/>
    <lineage>
        <taxon>Eukaryota</taxon>
        <taxon>Fungi</taxon>
        <taxon>Dikarya</taxon>
        <taxon>Ascomycota</taxon>
        <taxon>Pezizomycotina</taxon>
        <taxon>Dothideomycetes</taxon>
        <taxon>Dothideomycetes incertae sedis</taxon>
        <taxon>Botryosphaeriales</taxon>
        <taxon>Saccharataceae</taxon>
        <taxon>Saccharata</taxon>
    </lineage>
</organism>
<dbReference type="PANTHER" id="PTHR15321">
    <property type="entry name" value="TUMOR SUPPRESSOR P53-BINDING PROTEIN 1"/>
    <property type="match status" value="1"/>
</dbReference>
<evidence type="ECO:0000313" key="7">
    <source>
        <dbReference type="Proteomes" id="UP000799776"/>
    </source>
</evidence>
<feature type="compositionally biased region" description="Polar residues" evidence="4">
    <location>
        <begin position="30"/>
        <end position="42"/>
    </location>
</feature>
<accession>A0A9P4LXY3</accession>
<dbReference type="EMBL" id="ML978712">
    <property type="protein sequence ID" value="KAF2091046.1"/>
    <property type="molecule type" value="Genomic_DNA"/>
</dbReference>
<dbReference type="InterPro" id="IPR036420">
    <property type="entry name" value="BRCT_dom_sf"/>
</dbReference>
<evidence type="ECO:0000256" key="3">
    <source>
        <dbReference type="ARBA" id="ARBA00023242"/>
    </source>
</evidence>
<evidence type="ECO:0000256" key="1">
    <source>
        <dbReference type="ARBA" id="ARBA00004123"/>
    </source>
</evidence>
<proteinExistence type="predicted"/>
<dbReference type="SMART" id="SM00292">
    <property type="entry name" value="BRCT"/>
    <property type="match status" value="1"/>
</dbReference>
<dbReference type="PANTHER" id="PTHR15321:SF3">
    <property type="entry name" value="TP53-BINDING PROTEIN 1"/>
    <property type="match status" value="1"/>
</dbReference>
<dbReference type="InterPro" id="IPR047249">
    <property type="entry name" value="BRCT_p53bp1-like_rpt1"/>
</dbReference>
<keyword evidence="3" id="KW-0539">Nucleus</keyword>
<feature type="region of interest" description="Disordered" evidence="4">
    <location>
        <begin position="1280"/>
        <end position="1310"/>
    </location>
</feature>
<feature type="compositionally biased region" description="Basic and acidic residues" evidence="4">
    <location>
        <begin position="494"/>
        <end position="511"/>
    </location>
</feature>
<dbReference type="Gene3D" id="2.30.30.140">
    <property type="match status" value="1"/>
</dbReference>
<feature type="region of interest" description="Disordered" evidence="4">
    <location>
        <begin position="268"/>
        <end position="331"/>
    </location>
</feature>
<feature type="compositionally biased region" description="Polar residues" evidence="4">
    <location>
        <begin position="657"/>
        <end position="674"/>
    </location>
</feature>
<feature type="region of interest" description="Disordered" evidence="4">
    <location>
        <begin position="1191"/>
        <end position="1220"/>
    </location>
</feature>
<feature type="compositionally biased region" description="Polar residues" evidence="4">
    <location>
        <begin position="841"/>
        <end position="851"/>
    </location>
</feature>
<feature type="compositionally biased region" description="Basic and acidic residues" evidence="4">
    <location>
        <begin position="947"/>
        <end position="959"/>
    </location>
</feature>
<dbReference type="GO" id="GO:0045944">
    <property type="term" value="P:positive regulation of transcription by RNA polymerase II"/>
    <property type="evidence" value="ECO:0007669"/>
    <property type="project" value="TreeGrafter"/>
</dbReference>
<dbReference type="Pfam" id="PF18115">
    <property type="entry name" value="Tudor_3"/>
    <property type="match status" value="1"/>
</dbReference>
<feature type="compositionally biased region" description="Polar residues" evidence="4">
    <location>
        <begin position="307"/>
        <end position="328"/>
    </location>
</feature>
<evidence type="ECO:0000256" key="2">
    <source>
        <dbReference type="ARBA" id="ARBA00022763"/>
    </source>
</evidence>
<evidence type="ECO:0000259" key="5">
    <source>
        <dbReference type="PROSITE" id="PS50172"/>
    </source>
</evidence>
<dbReference type="InterPro" id="IPR001357">
    <property type="entry name" value="BRCT_dom"/>
</dbReference>
<feature type="compositionally biased region" description="Acidic residues" evidence="4">
    <location>
        <begin position="595"/>
        <end position="611"/>
    </location>
</feature>
<feature type="domain" description="BRCT" evidence="5">
    <location>
        <begin position="1231"/>
        <end position="1381"/>
    </location>
</feature>
<evidence type="ECO:0000313" key="6">
    <source>
        <dbReference type="EMBL" id="KAF2091046.1"/>
    </source>
</evidence>
<feature type="region of interest" description="Disordered" evidence="4">
    <location>
        <begin position="30"/>
        <end position="80"/>
    </location>
</feature>